<comment type="similarity">
    <text evidence="4 10">Belongs to the OST1 family.</text>
</comment>
<evidence type="ECO:0000256" key="2">
    <source>
        <dbReference type="ARBA" id="ARBA00004115"/>
    </source>
</evidence>
<keyword evidence="7 10" id="KW-0256">Endoplasmic reticulum</keyword>
<dbReference type="GO" id="GO:0000502">
    <property type="term" value="C:proteasome complex"/>
    <property type="evidence" value="ECO:0007669"/>
    <property type="project" value="UniProtKB-KW"/>
</dbReference>
<evidence type="ECO:0000256" key="10">
    <source>
        <dbReference type="RuleBase" id="RU361143"/>
    </source>
</evidence>
<dbReference type="GO" id="GO:0018279">
    <property type="term" value="P:protein N-linked glycosylation via asparagine"/>
    <property type="evidence" value="ECO:0007669"/>
    <property type="project" value="TreeGrafter"/>
</dbReference>
<comment type="function">
    <text evidence="1 10">Subunit of the oligosaccharyl transferase (OST) complex that catalyzes the initial transfer of a defined glycan (Glc(3)Man(9)GlcNAc(2) in eukaryotes) from the lipid carrier dolichol-pyrophosphate to an asparagine residue within an Asn-X-Ser/Thr consensus motif in nascent polypeptide chains, the first step in protein N-glycosylation. N-glycosylation occurs cotranslationally and the complex associates with the Sec61 complex at the channel-forming translocon complex that mediates protein translocation across the endoplasmic reticulum (ER). All subunits are required for a maximal enzyme activity.</text>
</comment>
<dbReference type="GO" id="GO:0008250">
    <property type="term" value="C:oligosaccharyltransferase complex"/>
    <property type="evidence" value="ECO:0007669"/>
    <property type="project" value="UniProtKB-UniRule"/>
</dbReference>
<accession>A0A9P6SNJ0</accession>
<evidence type="ECO:0000256" key="3">
    <source>
        <dbReference type="ARBA" id="ARBA00004922"/>
    </source>
</evidence>
<reference evidence="11" key="1">
    <citation type="journal article" date="2020" name="Fungal Divers.">
        <title>Resolving the Mortierellaceae phylogeny through synthesis of multi-gene phylogenetics and phylogenomics.</title>
        <authorList>
            <person name="Vandepol N."/>
            <person name="Liber J."/>
            <person name="Desiro A."/>
            <person name="Na H."/>
            <person name="Kennedy M."/>
            <person name="Barry K."/>
            <person name="Grigoriev I.V."/>
            <person name="Miller A.N."/>
            <person name="O'Donnell K."/>
            <person name="Stajich J.E."/>
            <person name="Bonito G."/>
        </authorList>
    </citation>
    <scope>NUCLEOTIDE SEQUENCE</scope>
    <source>
        <strain evidence="11">MES-2147</strain>
    </source>
</reference>
<comment type="pathway">
    <text evidence="3 10">Protein modification; protein glycosylation.</text>
</comment>
<evidence type="ECO:0000313" key="12">
    <source>
        <dbReference type="Proteomes" id="UP000749646"/>
    </source>
</evidence>
<evidence type="ECO:0000256" key="6">
    <source>
        <dbReference type="ARBA" id="ARBA00022729"/>
    </source>
</evidence>
<gene>
    <name evidence="11" type="primary">RPN1</name>
    <name evidence="11" type="ORF">BGZ65_001216</name>
</gene>
<feature type="signal peptide" evidence="10">
    <location>
        <begin position="1"/>
        <end position="24"/>
    </location>
</feature>
<evidence type="ECO:0000256" key="4">
    <source>
        <dbReference type="ARBA" id="ARBA00008905"/>
    </source>
</evidence>
<proteinExistence type="inferred from homology"/>
<organism evidence="11 12">
    <name type="scientific">Modicella reniformis</name>
    <dbReference type="NCBI Taxonomy" id="1440133"/>
    <lineage>
        <taxon>Eukaryota</taxon>
        <taxon>Fungi</taxon>
        <taxon>Fungi incertae sedis</taxon>
        <taxon>Mucoromycota</taxon>
        <taxon>Mortierellomycotina</taxon>
        <taxon>Mortierellomycetes</taxon>
        <taxon>Mortierellales</taxon>
        <taxon>Mortierellaceae</taxon>
        <taxon>Modicella</taxon>
    </lineage>
</organism>
<feature type="chain" id="PRO_5040529509" description="Dolichyl-diphosphooligosaccharide--protein glycosyltransferase subunit 1" evidence="10">
    <location>
        <begin position="25"/>
        <end position="455"/>
    </location>
</feature>
<feature type="transmembrane region" description="Helical" evidence="10">
    <location>
        <begin position="425"/>
        <end position="446"/>
    </location>
</feature>
<comment type="caution">
    <text evidence="11">The sequence shown here is derived from an EMBL/GenBank/DDBJ whole genome shotgun (WGS) entry which is preliminary data.</text>
</comment>
<dbReference type="Pfam" id="PF04597">
    <property type="entry name" value="Ribophorin_I"/>
    <property type="match status" value="1"/>
</dbReference>
<evidence type="ECO:0000256" key="7">
    <source>
        <dbReference type="ARBA" id="ARBA00022824"/>
    </source>
</evidence>
<dbReference type="OrthoDB" id="310030at2759"/>
<keyword evidence="11" id="KW-0647">Proteasome</keyword>
<dbReference type="Proteomes" id="UP000749646">
    <property type="component" value="Unassembled WGS sequence"/>
</dbReference>
<evidence type="ECO:0000256" key="5">
    <source>
        <dbReference type="ARBA" id="ARBA00022692"/>
    </source>
</evidence>
<comment type="subunit">
    <text evidence="10">Component of the oligosaccharyltransferase (OST) complex.</text>
</comment>
<keyword evidence="8 10" id="KW-1133">Transmembrane helix</keyword>
<evidence type="ECO:0000256" key="8">
    <source>
        <dbReference type="ARBA" id="ARBA00022989"/>
    </source>
</evidence>
<comment type="subcellular location">
    <subcellularLocation>
        <location evidence="2 10">Endoplasmic reticulum membrane</location>
        <topology evidence="2 10">Single-pass type I membrane protein</topology>
    </subcellularLocation>
</comment>
<keyword evidence="12" id="KW-1185">Reference proteome</keyword>
<keyword evidence="6 10" id="KW-0732">Signal</keyword>
<dbReference type="PANTHER" id="PTHR21049">
    <property type="entry name" value="RIBOPHORIN I"/>
    <property type="match status" value="1"/>
</dbReference>
<protein>
    <recommendedName>
        <fullName evidence="10">Dolichyl-diphosphooligosaccharide--protein glycosyltransferase subunit 1</fullName>
    </recommendedName>
</protein>
<name>A0A9P6SNJ0_9FUNG</name>
<dbReference type="InterPro" id="IPR007676">
    <property type="entry name" value="Ribophorin_I"/>
</dbReference>
<dbReference type="PANTHER" id="PTHR21049:SF0">
    <property type="entry name" value="DOLICHYL-DIPHOSPHOOLIGOSACCHARIDE--PROTEIN GLYCOSYLTRANSFERASE SUBUNIT 1"/>
    <property type="match status" value="1"/>
</dbReference>
<sequence length="455" mass="51955">MRYFSSQALVVLVASLIVSSVVMAQEEEEWIREITSAAVLNIGTENATEYYFPLDQVYEKRLAYITAENRKTKEALEVTKDEFLYDPEFQFYKIQLSTPLAPGEKVQITVKATFTGLARPYPLQAAQDERQQFLYFGNPFALTAYPAVKQKTTVITPNSKLEVLASPEESKLVISNNQITLGPYNDVDGFEHGMFEVQYELPMTVPHVNSLRRDIEVSHWGNNLAVEEHYNFVNKGAELKGFFSRVDFQRNPMGIHNGNGIMSLQTTIPKLAREIYYRDEIGNISTSALAHQPDHVIFTMVPRFPILGGWKTTWYMGYNVLLDGYLRRTPNTDKYILKVPVFVPMKETSYDDIEIRVVLPEGAKNAYIHIPYDVDSVEHSTTKTYMDSAGRYTITIKARNLIEEHEQDMLIEYEFSDTAYLTKPLAAAIMLMIIFTTSMVFSRLNFKIGGSILKK</sequence>
<dbReference type="AlphaFoldDB" id="A0A9P6SNJ0"/>
<keyword evidence="5 10" id="KW-0812">Transmembrane</keyword>
<keyword evidence="9 10" id="KW-0472">Membrane</keyword>
<evidence type="ECO:0000313" key="11">
    <source>
        <dbReference type="EMBL" id="KAF9983956.1"/>
    </source>
</evidence>
<evidence type="ECO:0000256" key="9">
    <source>
        <dbReference type="ARBA" id="ARBA00023136"/>
    </source>
</evidence>
<dbReference type="EMBL" id="JAAAHW010003428">
    <property type="protein sequence ID" value="KAF9983956.1"/>
    <property type="molecule type" value="Genomic_DNA"/>
</dbReference>
<evidence type="ECO:0000256" key="1">
    <source>
        <dbReference type="ARBA" id="ARBA00002791"/>
    </source>
</evidence>